<dbReference type="InterPro" id="IPR036291">
    <property type="entry name" value="NAD(P)-bd_dom_sf"/>
</dbReference>
<accession>A0A1G5H5K8</accession>
<comment type="cofactor">
    <cofactor evidence="1">
        <name>FAD</name>
        <dbReference type="ChEBI" id="CHEBI:57692"/>
    </cofactor>
</comment>
<dbReference type="RefSeq" id="WP_090743373.1">
    <property type="nucleotide sequence ID" value="NZ_FMVT01000006.1"/>
</dbReference>
<feature type="domain" description="Glucose-methanol-choline oxidoreductase N-terminal" evidence="6">
    <location>
        <begin position="210"/>
        <end position="292"/>
    </location>
</feature>
<dbReference type="GO" id="GO:0071949">
    <property type="term" value="F:FAD binding"/>
    <property type="evidence" value="ECO:0007669"/>
    <property type="project" value="InterPro"/>
</dbReference>
<organism evidence="10 11">
    <name type="scientific">Paracoccus tibetensis</name>
    <dbReference type="NCBI Taxonomy" id="336292"/>
    <lineage>
        <taxon>Bacteria</taxon>
        <taxon>Pseudomonadati</taxon>
        <taxon>Pseudomonadota</taxon>
        <taxon>Alphaproteobacteria</taxon>
        <taxon>Rhodobacterales</taxon>
        <taxon>Paracoccaceae</taxon>
        <taxon>Paracoccus</taxon>
    </lineage>
</organism>
<dbReference type="STRING" id="336292.SAMN05660710_02004"/>
<dbReference type="InterPro" id="IPR051473">
    <property type="entry name" value="P2Ox-like"/>
</dbReference>
<feature type="domain" description="Gfo/Idh/MocA-like oxidoreductase N-terminal" evidence="7">
    <location>
        <begin position="578"/>
        <end position="697"/>
    </location>
</feature>
<gene>
    <name evidence="10" type="ORF">SAMN05660710_02004</name>
</gene>
<sequence>MTIVNLDAGTSDLRDFDVLIVGSGPAGLAIATELMPSGLQVAVLESGGDERQEEADALNEHVSIGHRRAAHGDVGCRVFGGSSALWTGRCGTLDDMDFHARPWVPLSGWPVRPADLAPFYQRAGAFLGIAPTRPAEQGSIDLRQSFDHVPVDEGLFKPVLWQFSRSPEDHAPVVQDFTPEGQGPKDLLQHTGGSTPVHVGRRCRAALQSSENVHIFTSATVAEVNADPVTGAVTGAAVLTQDGTQLTFTARRVVLACGGIQNARLLLASRSTNPAGLGNKHDQVGRYLCDHTFTPVATFVGDAGINIRRRLGSRWHPQFGTTRGHVLGLRLSEEMQRHHEVLNASIHLVEYGSTPNPLSSVAKAARQFRSGERREALRDFWQGISKPLGLSQAAYDRMLVKRPPLNRPSHSVIGCVSEQELIPESRVTLSSKRDRFGRPLAQIDWRISEREFATVKVVEEAFRTEAQRLGEARYDRPDWVNGSFEGWKQDLIDLAHPSCTTRMSNDPAHGVVDATCQVHGVAGLYVAGSSVFASNGHMNPTQTLVALAMRLADHIRDDLTPRVAAQPLDRAHADSRRVRFGFIGGGHRVETVYAPVMQALSDVAEVCGVATRSKEGADRITSRTGWSAGTNTEEMIARARPEVLIVATPPGTNDSMYPGLLTFGIPLLLETPFCWNENSGRKILREIDTRRLMVSVAEQFPFMPEAQLMRRIIALGLIGHVEAVENDFAIYDYHGIALARTLMGRHRRAIHTQGNWHRIGRTSERWLSGTVTCEDGGLLLHRFSSEGDAILHRPPSKFCVYGSKGTLLPGAARFDCGRRKPMTSPVQREVEDGDLTRAWIDTPDGIVDWVNPFFGHRLDDQQIAVGQLVSAMADVVRFAGVPPYPPRAALEDVELVNAMQYSADRGGPALSLPSSRMKQKVIIKAQQKFRSRSERKHFT</sequence>
<dbReference type="InterPro" id="IPR002938">
    <property type="entry name" value="FAD-bd"/>
</dbReference>
<dbReference type="OrthoDB" id="9798604at2"/>
<dbReference type="SUPFAM" id="SSF51735">
    <property type="entry name" value="NAD(P)-binding Rossmann-fold domains"/>
    <property type="match status" value="1"/>
</dbReference>
<evidence type="ECO:0000256" key="4">
    <source>
        <dbReference type="ARBA" id="ARBA00022827"/>
    </source>
</evidence>
<dbReference type="InterPro" id="IPR036188">
    <property type="entry name" value="FAD/NAD-bd_sf"/>
</dbReference>
<keyword evidence="5" id="KW-0560">Oxidoreductase</keyword>
<dbReference type="InterPro" id="IPR007867">
    <property type="entry name" value="GMC_OxRtase_C"/>
</dbReference>
<keyword evidence="11" id="KW-1185">Reference proteome</keyword>
<feature type="domain" description="FAD-binding" evidence="8">
    <location>
        <begin position="16"/>
        <end position="49"/>
    </location>
</feature>
<comment type="similarity">
    <text evidence="2">Belongs to the GMC oxidoreductase family.</text>
</comment>
<dbReference type="Pfam" id="PF00732">
    <property type="entry name" value="GMC_oxred_N"/>
    <property type="match status" value="1"/>
</dbReference>
<evidence type="ECO:0000256" key="5">
    <source>
        <dbReference type="ARBA" id="ARBA00023002"/>
    </source>
</evidence>
<reference evidence="10 11" key="1">
    <citation type="submission" date="2016-10" db="EMBL/GenBank/DDBJ databases">
        <authorList>
            <person name="de Groot N.N."/>
        </authorList>
    </citation>
    <scope>NUCLEOTIDE SEQUENCE [LARGE SCALE GENOMIC DNA]</scope>
    <source>
        <strain evidence="10 11">CGMCC 1.8925</strain>
    </source>
</reference>
<evidence type="ECO:0000313" key="10">
    <source>
        <dbReference type="EMBL" id="SCY59155.1"/>
    </source>
</evidence>
<proteinExistence type="inferred from homology"/>
<dbReference type="Gene3D" id="3.40.50.720">
    <property type="entry name" value="NAD(P)-binding Rossmann-like Domain"/>
    <property type="match status" value="1"/>
</dbReference>
<dbReference type="EMBL" id="FMVT01000006">
    <property type="protein sequence ID" value="SCY59155.1"/>
    <property type="molecule type" value="Genomic_DNA"/>
</dbReference>
<evidence type="ECO:0000259" key="6">
    <source>
        <dbReference type="Pfam" id="PF00732"/>
    </source>
</evidence>
<protein>
    <submittedName>
        <fullName evidence="10">Choline dehydrogenase</fullName>
    </submittedName>
</protein>
<feature type="domain" description="Glucose-methanol-choline oxidoreductase C-terminal" evidence="9">
    <location>
        <begin position="424"/>
        <end position="548"/>
    </location>
</feature>
<evidence type="ECO:0000256" key="3">
    <source>
        <dbReference type="ARBA" id="ARBA00022630"/>
    </source>
</evidence>
<dbReference type="PANTHER" id="PTHR42784">
    <property type="entry name" value="PYRANOSE 2-OXIDASE"/>
    <property type="match status" value="1"/>
</dbReference>
<evidence type="ECO:0000259" key="7">
    <source>
        <dbReference type="Pfam" id="PF01408"/>
    </source>
</evidence>
<dbReference type="Pfam" id="PF05199">
    <property type="entry name" value="GMC_oxred_C"/>
    <property type="match status" value="1"/>
</dbReference>
<dbReference type="GO" id="GO:0016614">
    <property type="term" value="F:oxidoreductase activity, acting on CH-OH group of donors"/>
    <property type="evidence" value="ECO:0007669"/>
    <property type="project" value="InterPro"/>
</dbReference>
<evidence type="ECO:0000256" key="1">
    <source>
        <dbReference type="ARBA" id="ARBA00001974"/>
    </source>
</evidence>
<name>A0A1G5H5K8_9RHOB</name>
<keyword evidence="3" id="KW-0285">Flavoprotein</keyword>
<dbReference type="PRINTS" id="PR00469">
    <property type="entry name" value="PNDRDTASEII"/>
</dbReference>
<dbReference type="Gene3D" id="3.30.360.10">
    <property type="entry name" value="Dihydrodipicolinate Reductase, domain 2"/>
    <property type="match status" value="1"/>
</dbReference>
<evidence type="ECO:0000259" key="9">
    <source>
        <dbReference type="Pfam" id="PF05199"/>
    </source>
</evidence>
<evidence type="ECO:0000256" key="2">
    <source>
        <dbReference type="ARBA" id="ARBA00010790"/>
    </source>
</evidence>
<dbReference type="SUPFAM" id="SSF51905">
    <property type="entry name" value="FAD/NAD(P)-binding domain"/>
    <property type="match status" value="1"/>
</dbReference>
<dbReference type="PANTHER" id="PTHR42784:SF1">
    <property type="entry name" value="PYRANOSE 2-OXIDASE"/>
    <property type="match status" value="1"/>
</dbReference>
<dbReference type="Pfam" id="PF01408">
    <property type="entry name" value="GFO_IDH_MocA"/>
    <property type="match status" value="1"/>
</dbReference>
<keyword evidence="4" id="KW-0274">FAD</keyword>
<dbReference type="AlphaFoldDB" id="A0A1G5H5K8"/>
<evidence type="ECO:0000313" key="11">
    <source>
        <dbReference type="Proteomes" id="UP000199502"/>
    </source>
</evidence>
<dbReference type="Proteomes" id="UP000199502">
    <property type="component" value="Unassembled WGS sequence"/>
</dbReference>
<dbReference type="InterPro" id="IPR000172">
    <property type="entry name" value="GMC_OxRdtase_N"/>
</dbReference>
<dbReference type="Pfam" id="PF01494">
    <property type="entry name" value="FAD_binding_3"/>
    <property type="match status" value="1"/>
</dbReference>
<dbReference type="InterPro" id="IPR000683">
    <property type="entry name" value="Gfo/Idh/MocA-like_OxRdtase_N"/>
</dbReference>
<dbReference type="Gene3D" id="3.50.50.60">
    <property type="entry name" value="FAD/NAD(P)-binding domain"/>
    <property type="match status" value="2"/>
</dbReference>
<evidence type="ECO:0000259" key="8">
    <source>
        <dbReference type="Pfam" id="PF01494"/>
    </source>
</evidence>